<proteinExistence type="inferred from homology"/>
<dbReference type="Proteomes" id="UP000697127">
    <property type="component" value="Unassembled WGS sequence"/>
</dbReference>
<dbReference type="InterPro" id="IPR036317">
    <property type="entry name" value="Cullin_homology_sf"/>
</dbReference>
<dbReference type="InterPro" id="IPR016158">
    <property type="entry name" value="Cullin_homology"/>
</dbReference>
<evidence type="ECO:0000259" key="2">
    <source>
        <dbReference type="PROSITE" id="PS50069"/>
    </source>
</evidence>
<feature type="domain" description="Cullin family profile" evidence="2">
    <location>
        <begin position="344"/>
        <end position="582"/>
    </location>
</feature>
<dbReference type="PANTHER" id="PTHR45957:SF1">
    <property type="entry name" value="ANAPHASE-PROMOTING COMPLEX SUBUNIT 2"/>
    <property type="match status" value="1"/>
</dbReference>
<dbReference type="InterPro" id="IPR059120">
    <property type="entry name" value="Cullin-like_AB"/>
</dbReference>
<name>A0A9P7BGQ9_9ASCO</name>
<keyword evidence="4" id="KW-1185">Reference proteome</keyword>
<dbReference type="GO" id="GO:0070979">
    <property type="term" value="P:protein K11-linked ubiquitination"/>
    <property type="evidence" value="ECO:0007669"/>
    <property type="project" value="TreeGrafter"/>
</dbReference>
<gene>
    <name evidence="3" type="ORF">C6P40_000813</name>
</gene>
<comment type="caution">
    <text evidence="3">The sequence shown here is derived from an EMBL/GenBank/DDBJ whole genome shotgun (WGS) entry which is preliminary data.</text>
</comment>
<dbReference type="Gene3D" id="3.30.230.130">
    <property type="entry name" value="Cullin, Chain C, Domain 2"/>
    <property type="match status" value="1"/>
</dbReference>
<comment type="similarity">
    <text evidence="1">Belongs to the cullin family.</text>
</comment>
<dbReference type="InterPro" id="IPR044554">
    <property type="entry name" value="ANAPC2"/>
</dbReference>
<accession>A0A9P7BGQ9</accession>
<evidence type="ECO:0000313" key="3">
    <source>
        <dbReference type="EMBL" id="KAG0688578.1"/>
    </source>
</evidence>
<dbReference type="InterPro" id="IPR057975">
    <property type="entry name" value="TPR_ANAPC2"/>
</dbReference>
<evidence type="ECO:0000313" key="4">
    <source>
        <dbReference type="Proteomes" id="UP000697127"/>
    </source>
</evidence>
<dbReference type="EMBL" id="PUHW01000140">
    <property type="protein sequence ID" value="KAG0688578.1"/>
    <property type="molecule type" value="Genomic_DNA"/>
</dbReference>
<evidence type="ECO:0000256" key="1">
    <source>
        <dbReference type="PROSITE-ProRule" id="PRU00330"/>
    </source>
</evidence>
<dbReference type="GO" id="GO:0007091">
    <property type="term" value="P:metaphase/anaphase transition of mitotic cell cycle"/>
    <property type="evidence" value="ECO:0007669"/>
    <property type="project" value="TreeGrafter"/>
</dbReference>
<dbReference type="SUPFAM" id="SSF75632">
    <property type="entry name" value="Cullin homology domain"/>
    <property type="match status" value="1"/>
</dbReference>
<dbReference type="PANTHER" id="PTHR45957">
    <property type="entry name" value="ANAPHASE-PROMOTING COMPLEX SUBUNIT 2"/>
    <property type="match status" value="1"/>
</dbReference>
<dbReference type="AlphaFoldDB" id="A0A9P7BGQ9"/>
<organism evidence="3 4">
    <name type="scientific">Pichia californica</name>
    <dbReference type="NCBI Taxonomy" id="460514"/>
    <lineage>
        <taxon>Eukaryota</taxon>
        <taxon>Fungi</taxon>
        <taxon>Dikarya</taxon>
        <taxon>Ascomycota</taxon>
        <taxon>Saccharomycotina</taxon>
        <taxon>Pichiomycetes</taxon>
        <taxon>Pichiales</taxon>
        <taxon>Pichiaceae</taxon>
        <taxon>Pichia</taxon>
    </lineage>
</organism>
<dbReference type="Pfam" id="PF25773">
    <property type="entry name" value="TPR_ANAPC2"/>
    <property type="match status" value="1"/>
</dbReference>
<reference evidence="3" key="1">
    <citation type="submission" date="2020-11" db="EMBL/GenBank/DDBJ databases">
        <title>Kefir isolates.</title>
        <authorList>
            <person name="Marcisauskas S."/>
            <person name="Kim Y."/>
            <person name="Blasche S."/>
        </authorList>
    </citation>
    <scope>NUCLEOTIDE SEQUENCE</scope>
    <source>
        <strain evidence="3">Olga-1</strain>
    </source>
</reference>
<dbReference type="PROSITE" id="PS50069">
    <property type="entry name" value="CULLIN_2"/>
    <property type="match status" value="1"/>
</dbReference>
<dbReference type="GO" id="GO:0005680">
    <property type="term" value="C:anaphase-promoting complex"/>
    <property type="evidence" value="ECO:0007669"/>
    <property type="project" value="TreeGrafter"/>
</dbReference>
<dbReference type="Pfam" id="PF26557">
    <property type="entry name" value="Cullin_AB"/>
    <property type="match status" value="1"/>
</dbReference>
<protein>
    <recommendedName>
        <fullName evidence="2">Cullin family profile domain-containing protein</fullName>
    </recommendedName>
</protein>
<sequence>MTEVDTGDDISILLDWLSSEIFPINGKQSLNIPHRIKNITRNTTNSHSYLPVFQRLLYSLASNLEIYHTGNIISFLKFLESSTNNLNIIYSLFKFNNNDLTILKRSEFSIYQDLIKQKWNDLIIFFSNDYSSDDLYLVSKILMKINLFDELDNFIFQLSKCKIIQKIDLMYNDKPIFEELENWIINDLYLSFESLVSFKNSKIFKDCLVIISKNILILKRIDQIYILVEKYPETTETLKEFNECLSKVSQKDLLVENFILNLNENLLLPSIKTIDIILYYIKTIHSFLLIDHRGVLLDKVARPIRSYLCMRNNSVEKIVNGLLSTDRENNKLIELNDELNKTLKFSSNLNINIPLNLQKRTLNWQPDPVDALPDFQVGKIDDIVDSLTSIFNNNNMFINQFVNIFAVDLLNINDYNIQNILQNLSLLKSKFLKNDFNKIDIMINDIIKSKSLDLKINNTSKTQYSIHGMFLSHLYWPNLESSSSSTSSFKFPDLIQNDLDAYELRYKEYQKGRTLKLHPNNTKANIEIELNGVKRNFSVTLDKLIILNFIQESKMDVVKLGIIVMKLGMPLQLVKSSLEYWVNENILIEINGGWKINE</sequence>